<comment type="caution">
    <text evidence="13">The sequence shown here is derived from an EMBL/GenBank/DDBJ whole genome shotgun (WGS) entry which is preliminary data.</text>
</comment>
<feature type="compositionally biased region" description="Basic and acidic residues" evidence="10">
    <location>
        <begin position="233"/>
        <end position="245"/>
    </location>
</feature>
<evidence type="ECO:0000259" key="11">
    <source>
        <dbReference type="PROSITE" id="PS50011"/>
    </source>
</evidence>
<dbReference type="PROSITE" id="PS50011">
    <property type="entry name" value="PROTEIN_KINASE_DOM"/>
    <property type="match status" value="1"/>
</dbReference>
<dbReference type="SMART" id="SM00133">
    <property type="entry name" value="S_TK_X"/>
    <property type="match status" value="1"/>
</dbReference>
<dbReference type="PANTHER" id="PTHR24356">
    <property type="entry name" value="SERINE/THREONINE-PROTEIN KINASE"/>
    <property type="match status" value="1"/>
</dbReference>
<evidence type="ECO:0000256" key="1">
    <source>
        <dbReference type="ARBA" id="ARBA00009903"/>
    </source>
</evidence>
<evidence type="ECO:0000256" key="3">
    <source>
        <dbReference type="ARBA" id="ARBA00022527"/>
    </source>
</evidence>
<dbReference type="CDD" id="cd05579">
    <property type="entry name" value="STKc_MAST_like"/>
    <property type="match status" value="1"/>
</dbReference>
<dbReference type="GO" id="GO:0004674">
    <property type="term" value="F:protein serine/threonine kinase activity"/>
    <property type="evidence" value="ECO:0007669"/>
    <property type="project" value="UniProtKB-KW"/>
</dbReference>
<evidence type="ECO:0000256" key="8">
    <source>
        <dbReference type="ARBA" id="ARBA00047899"/>
    </source>
</evidence>
<dbReference type="PANTHER" id="PTHR24356:SF1">
    <property type="entry name" value="SERINE_THREONINE-PROTEIN KINASE GREATWALL"/>
    <property type="match status" value="1"/>
</dbReference>
<keyword evidence="6 13" id="KW-0418">Kinase</keyword>
<dbReference type="Proteomes" id="UP001146793">
    <property type="component" value="Unassembled WGS sequence"/>
</dbReference>
<dbReference type="Pfam" id="PF00069">
    <property type="entry name" value="Pkinase"/>
    <property type="match status" value="2"/>
</dbReference>
<organism evidence="13 14">
    <name type="scientific">Anaeramoeba flamelloides</name>
    <dbReference type="NCBI Taxonomy" id="1746091"/>
    <lineage>
        <taxon>Eukaryota</taxon>
        <taxon>Metamonada</taxon>
        <taxon>Anaeramoebidae</taxon>
        <taxon>Anaeramoeba</taxon>
    </lineage>
</organism>
<evidence type="ECO:0000313" key="13">
    <source>
        <dbReference type="EMBL" id="KAJ3434809.1"/>
    </source>
</evidence>
<dbReference type="InterPro" id="IPR000719">
    <property type="entry name" value="Prot_kinase_dom"/>
</dbReference>
<dbReference type="GO" id="GO:0035556">
    <property type="term" value="P:intracellular signal transduction"/>
    <property type="evidence" value="ECO:0007669"/>
    <property type="project" value="TreeGrafter"/>
</dbReference>
<keyword evidence="7" id="KW-0067">ATP-binding</keyword>
<evidence type="ECO:0000256" key="2">
    <source>
        <dbReference type="ARBA" id="ARBA00012513"/>
    </source>
</evidence>
<dbReference type="InterPro" id="IPR008271">
    <property type="entry name" value="Ser/Thr_kinase_AS"/>
</dbReference>
<evidence type="ECO:0000256" key="9">
    <source>
        <dbReference type="ARBA" id="ARBA00048679"/>
    </source>
</evidence>
<dbReference type="GO" id="GO:0005524">
    <property type="term" value="F:ATP binding"/>
    <property type="evidence" value="ECO:0007669"/>
    <property type="project" value="UniProtKB-KW"/>
</dbReference>
<comment type="catalytic activity">
    <reaction evidence="9">
        <text>L-seryl-[protein] + ATP = O-phospho-L-seryl-[protein] + ADP + H(+)</text>
        <dbReference type="Rhea" id="RHEA:17989"/>
        <dbReference type="Rhea" id="RHEA-COMP:9863"/>
        <dbReference type="Rhea" id="RHEA-COMP:11604"/>
        <dbReference type="ChEBI" id="CHEBI:15378"/>
        <dbReference type="ChEBI" id="CHEBI:29999"/>
        <dbReference type="ChEBI" id="CHEBI:30616"/>
        <dbReference type="ChEBI" id="CHEBI:83421"/>
        <dbReference type="ChEBI" id="CHEBI:456216"/>
        <dbReference type="EC" id="2.7.11.1"/>
    </reaction>
</comment>
<dbReference type="InterPro" id="IPR050236">
    <property type="entry name" value="Ser_Thr_kinase_AGC"/>
</dbReference>
<evidence type="ECO:0000256" key="5">
    <source>
        <dbReference type="ARBA" id="ARBA00022741"/>
    </source>
</evidence>
<evidence type="ECO:0000256" key="10">
    <source>
        <dbReference type="SAM" id="MobiDB-lite"/>
    </source>
</evidence>
<proteinExistence type="inferred from homology"/>
<reference evidence="13" key="1">
    <citation type="submission" date="2022-08" db="EMBL/GenBank/DDBJ databases">
        <title>Novel sulphate-reducing endosymbionts in the free-living metamonad Anaeramoeba.</title>
        <authorList>
            <person name="Jerlstrom-Hultqvist J."/>
            <person name="Cepicka I."/>
            <person name="Gallot-Lavallee L."/>
            <person name="Salas-Leiva D."/>
            <person name="Curtis B.A."/>
            <person name="Zahonova K."/>
            <person name="Pipaliya S."/>
            <person name="Dacks J."/>
            <person name="Roger A.J."/>
        </authorList>
    </citation>
    <scope>NUCLEOTIDE SEQUENCE</scope>
    <source>
        <strain evidence="13">Busselton2</strain>
    </source>
</reference>
<comment type="similarity">
    <text evidence="1">Belongs to the protein kinase superfamily. AGC Ser/Thr protein kinase family.</text>
</comment>
<evidence type="ECO:0000256" key="7">
    <source>
        <dbReference type="ARBA" id="ARBA00022840"/>
    </source>
</evidence>
<dbReference type="FunFam" id="3.30.200.20:FF:000042">
    <property type="entry name" value="Aurora kinase A"/>
    <property type="match status" value="1"/>
</dbReference>
<sequence length="487" mass="56797">MRKNLPSLSDFEIINQISRGAYGQVFLSMKKDTKDIYAIKVLKKKSMILKNQVKHINTEKHIMSKTGNHFIVKLYYSFQSENNLYLLMEFCPGGDLFALLATIGYLNEQTARFYIAEIILAVEFLHKHGIVHRDLKPDNLLIDKNGHLKLTDFGLSKIGLYERREQTRDQNEEKKFPNVTKEQQLNSIEIQHDSSITFDKGNRILREIFSKKIQNNEEKEIEKIMKNVNINKEVTKNPNKEKGDDDEKVVDDNDDEDEDDDDDENSTINNKQKTIINSSKFTSSEFKKKPKFFSFVGTPAYLAPEILLGQGHSFEVDWWALGIITYEFVAGYPPFGGEEIEEIFQNILDLEIEYDEYFSPELKDFISKLLVTDPNKRLGTRGSSEIKNHPWFKGIDWDNLYQSKPAFVPKVVNNHDLKYFKKSRYHKENYVDKEILEEMKNAKFDESLISSQESNVFDKFSSINWNELYNLNLGMIEKHNSSINNKN</sequence>
<keyword evidence="3" id="KW-0723">Serine/threonine-protein kinase</keyword>
<dbReference type="InterPro" id="IPR011009">
    <property type="entry name" value="Kinase-like_dom_sf"/>
</dbReference>
<dbReference type="PROSITE" id="PS51285">
    <property type="entry name" value="AGC_KINASE_CTER"/>
    <property type="match status" value="1"/>
</dbReference>
<dbReference type="InterPro" id="IPR000961">
    <property type="entry name" value="AGC-kinase_C"/>
</dbReference>
<dbReference type="Gene3D" id="3.30.200.20">
    <property type="entry name" value="Phosphorylase Kinase, domain 1"/>
    <property type="match status" value="2"/>
</dbReference>
<accession>A0AAV7Z1E9</accession>
<protein>
    <recommendedName>
        <fullName evidence="2">non-specific serine/threonine protein kinase</fullName>
        <ecNumber evidence="2">2.7.11.1</ecNumber>
    </recommendedName>
</protein>
<evidence type="ECO:0000256" key="6">
    <source>
        <dbReference type="ARBA" id="ARBA00022777"/>
    </source>
</evidence>
<dbReference type="Gene3D" id="1.10.510.10">
    <property type="entry name" value="Transferase(Phosphotransferase) domain 1"/>
    <property type="match status" value="2"/>
</dbReference>
<gene>
    <name evidence="13" type="ORF">M0812_01930</name>
</gene>
<comment type="catalytic activity">
    <reaction evidence="8">
        <text>L-threonyl-[protein] + ATP = O-phospho-L-threonyl-[protein] + ADP + H(+)</text>
        <dbReference type="Rhea" id="RHEA:46608"/>
        <dbReference type="Rhea" id="RHEA-COMP:11060"/>
        <dbReference type="Rhea" id="RHEA-COMP:11605"/>
        <dbReference type="ChEBI" id="CHEBI:15378"/>
        <dbReference type="ChEBI" id="CHEBI:30013"/>
        <dbReference type="ChEBI" id="CHEBI:30616"/>
        <dbReference type="ChEBI" id="CHEBI:61977"/>
        <dbReference type="ChEBI" id="CHEBI:456216"/>
        <dbReference type="EC" id="2.7.11.1"/>
    </reaction>
</comment>
<dbReference type="EC" id="2.7.11.1" evidence="2"/>
<evidence type="ECO:0000259" key="12">
    <source>
        <dbReference type="PROSITE" id="PS51285"/>
    </source>
</evidence>
<dbReference type="SMART" id="SM00220">
    <property type="entry name" value="S_TKc"/>
    <property type="match status" value="1"/>
</dbReference>
<evidence type="ECO:0000256" key="4">
    <source>
        <dbReference type="ARBA" id="ARBA00022679"/>
    </source>
</evidence>
<dbReference type="AlphaFoldDB" id="A0AAV7Z1E9"/>
<feature type="compositionally biased region" description="Acidic residues" evidence="10">
    <location>
        <begin position="246"/>
        <end position="265"/>
    </location>
</feature>
<name>A0AAV7Z1E9_9EUKA</name>
<feature type="domain" description="AGC-kinase C-terminal" evidence="12">
    <location>
        <begin position="393"/>
        <end position="472"/>
    </location>
</feature>
<feature type="domain" description="Protein kinase" evidence="11">
    <location>
        <begin position="11"/>
        <end position="392"/>
    </location>
</feature>
<dbReference type="FunFam" id="1.10.510.10:FF:000604">
    <property type="entry name" value="AGC protein kinase"/>
    <property type="match status" value="1"/>
</dbReference>
<keyword evidence="5" id="KW-0547">Nucleotide-binding</keyword>
<evidence type="ECO:0000313" key="14">
    <source>
        <dbReference type="Proteomes" id="UP001146793"/>
    </source>
</evidence>
<dbReference type="PROSITE" id="PS00108">
    <property type="entry name" value="PROTEIN_KINASE_ST"/>
    <property type="match status" value="1"/>
</dbReference>
<keyword evidence="4" id="KW-0808">Transferase</keyword>
<dbReference type="SUPFAM" id="SSF56112">
    <property type="entry name" value="Protein kinase-like (PK-like)"/>
    <property type="match status" value="1"/>
</dbReference>
<feature type="region of interest" description="Disordered" evidence="10">
    <location>
        <begin position="232"/>
        <end position="272"/>
    </location>
</feature>
<dbReference type="EMBL" id="JANTQA010000042">
    <property type="protein sequence ID" value="KAJ3434809.1"/>
    <property type="molecule type" value="Genomic_DNA"/>
</dbReference>